<evidence type="ECO:0000313" key="3">
    <source>
        <dbReference type="Proteomes" id="UP001167160"/>
    </source>
</evidence>
<dbReference type="InterPro" id="IPR007820">
    <property type="entry name" value="AbrB_fam"/>
</dbReference>
<reference evidence="2" key="1">
    <citation type="journal article" date="2023" name="Int. J. Syst. Evol. Microbiol.">
        <title>Streptomyces meridianus sp. nov. isolated from brackish water of the Tagus estuary in Alcochete, Portugal.</title>
        <authorList>
            <person name="Santos J.D.N."/>
            <person name="Klimek D."/>
            <person name="Calusinska M."/>
            <person name="Lobo Da Cunha A."/>
            <person name="Catita J."/>
            <person name="Goncalves H."/>
            <person name="Gonzalez I."/>
            <person name="Reyes F."/>
            <person name="Lage O.M."/>
        </authorList>
    </citation>
    <scope>NUCLEOTIDE SEQUENCE</scope>
    <source>
        <strain evidence="2">MTZ3.1</strain>
    </source>
</reference>
<dbReference type="EMBL" id="JAMQGM010000028">
    <property type="protein sequence ID" value="MCM2578347.1"/>
    <property type="molecule type" value="Genomic_DNA"/>
</dbReference>
<protein>
    <submittedName>
        <fullName evidence="2">AbrB family transcriptional regulator</fullName>
    </submittedName>
</protein>
<feature type="transmembrane region" description="Helical" evidence="1">
    <location>
        <begin position="103"/>
        <end position="124"/>
    </location>
</feature>
<feature type="transmembrane region" description="Helical" evidence="1">
    <location>
        <begin position="24"/>
        <end position="41"/>
    </location>
</feature>
<dbReference type="PANTHER" id="PTHR38457">
    <property type="entry name" value="REGULATOR ABRB-RELATED"/>
    <property type="match status" value="1"/>
</dbReference>
<gene>
    <name evidence="2" type="ORF">M1E25_13425</name>
</gene>
<dbReference type="NCBIfam" id="TIGR03082">
    <property type="entry name" value="Gneg_AbrB_dup"/>
    <property type="match status" value="2"/>
</dbReference>
<name>A0ABT0X751_9ACTN</name>
<dbReference type="RefSeq" id="WP_251414757.1">
    <property type="nucleotide sequence ID" value="NZ_JAMQGM010000028.1"/>
</dbReference>
<dbReference type="InterPro" id="IPR017516">
    <property type="entry name" value="AbrB_dup"/>
</dbReference>
<sequence>MFATSVLPAAPPTFGRMLTTSRTMIGWLFLVAVTYLLGNVARWGGIPAAHLLTALVVGVTAALSGVTRAPFPKRANRAAQAVVGVLMGSYLDPGSMASVADSMLPLAGTILATIGICLGGALLLPRITLMARADAVLGMVPGGSAAIIACAEELDADSRIVAFMQYLRVALVAVTAPLVVMALHSGAAAPAGGPPALLPDSLTVVSSAHPVAGVTVLIALCALGVNAGRSLRLPAPALLGPMLLTGIGVFTGAATGFLPVGPLQDVVFVVVGLEVGLRFTPSSVRHAGRLLPLALVTTFVLCTLCAGLAGVLSVTTGVPFVDAYLATTPGGINAVLATASSLHAHVALISTSQGLRLFAVVLLTPPLIRWAARRGTRIPRRPAGALPAAVRAPEEERQFAS</sequence>
<feature type="transmembrane region" description="Helical" evidence="1">
    <location>
        <begin position="293"/>
        <end position="314"/>
    </location>
</feature>
<feature type="transmembrane region" description="Helical" evidence="1">
    <location>
        <begin position="166"/>
        <end position="187"/>
    </location>
</feature>
<evidence type="ECO:0000313" key="2">
    <source>
        <dbReference type="EMBL" id="MCM2578347.1"/>
    </source>
</evidence>
<keyword evidence="1" id="KW-0472">Membrane</keyword>
<organism evidence="2 3">
    <name type="scientific">Streptomyces meridianus</name>
    <dbReference type="NCBI Taxonomy" id="2938945"/>
    <lineage>
        <taxon>Bacteria</taxon>
        <taxon>Bacillati</taxon>
        <taxon>Actinomycetota</taxon>
        <taxon>Actinomycetes</taxon>
        <taxon>Kitasatosporales</taxon>
        <taxon>Streptomycetaceae</taxon>
        <taxon>Streptomyces</taxon>
    </lineage>
</organism>
<dbReference type="Pfam" id="PF05145">
    <property type="entry name" value="AbrB"/>
    <property type="match status" value="1"/>
</dbReference>
<keyword evidence="1" id="KW-1133">Transmembrane helix</keyword>
<feature type="transmembrane region" description="Helical" evidence="1">
    <location>
        <begin position="207"/>
        <end position="225"/>
    </location>
</feature>
<dbReference type="PANTHER" id="PTHR38457:SF1">
    <property type="entry name" value="REGULATOR ABRB-RELATED"/>
    <property type="match status" value="1"/>
</dbReference>
<keyword evidence="3" id="KW-1185">Reference proteome</keyword>
<feature type="transmembrane region" description="Helical" evidence="1">
    <location>
        <begin position="355"/>
        <end position="372"/>
    </location>
</feature>
<keyword evidence="1" id="KW-0812">Transmembrane</keyword>
<evidence type="ECO:0000256" key="1">
    <source>
        <dbReference type="SAM" id="Phobius"/>
    </source>
</evidence>
<feature type="transmembrane region" description="Helical" evidence="1">
    <location>
        <begin position="237"/>
        <end position="257"/>
    </location>
</feature>
<accession>A0ABT0X751</accession>
<feature type="transmembrane region" description="Helical" evidence="1">
    <location>
        <begin position="47"/>
        <end position="66"/>
    </location>
</feature>
<dbReference type="Proteomes" id="UP001167160">
    <property type="component" value="Unassembled WGS sequence"/>
</dbReference>
<dbReference type="PIRSF" id="PIRSF038991">
    <property type="entry name" value="Protein_AbrB"/>
    <property type="match status" value="1"/>
</dbReference>
<comment type="caution">
    <text evidence="2">The sequence shown here is derived from an EMBL/GenBank/DDBJ whole genome shotgun (WGS) entry which is preliminary data.</text>
</comment>
<proteinExistence type="predicted"/>